<dbReference type="PANTHER" id="PTHR11200:SF286">
    <property type="entry name" value="5-PHOSPHATASE, PUTATIVE (AFU_ORTHOLOGUE AFUA_5G07600)-RELATED"/>
    <property type="match status" value="1"/>
</dbReference>
<accession>A0A066VZ78</accession>
<evidence type="ECO:0000259" key="3">
    <source>
        <dbReference type="SMART" id="SM00128"/>
    </source>
</evidence>
<dbReference type="PANTHER" id="PTHR11200">
    <property type="entry name" value="INOSITOL 5-PHOSPHATASE"/>
    <property type="match status" value="1"/>
</dbReference>
<dbReference type="RefSeq" id="XP_013242662.1">
    <property type="nucleotide sequence ID" value="XM_013387208.1"/>
</dbReference>
<dbReference type="Pfam" id="PF22669">
    <property type="entry name" value="Exo_endo_phos2"/>
    <property type="match status" value="1"/>
</dbReference>
<dbReference type="GO" id="GO:0046856">
    <property type="term" value="P:phosphatidylinositol dephosphorylation"/>
    <property type="evidence" value="ECO:0007669"/>
    <property type="project" value="InterPro"/>
</dbReference>
<feature type="compositionally biased region" description="Basic and acidic residues" evidence="1">
    <location>
        <begin position="257"/>
        <end position="271"/>
    </location>
</feature>
<dbReference type="InterPro" id="IPR000300">
    <property type="entry name" value="IPPc"/>
</dbReference>
<evidence type="ECO:0000313" key="5">
    <source>
        <dbReference type="Proteomes" id="UP000027361"/>
    </source>
</evidence>
<gene>
    <name evidence="4" type="ORF">K437DRAFT_247974</name>
</gene>
<organism evidence="4 5">
    <name type="scientific">Tilletiaria anomala (strain ATCC 24038 / CBS 436.72 / UBC 951)</name>
    <dbReference type="NCBI Taxonomy" id="1037660"/>
    <lineage>
        <taxon>Eukaryota</taxon>
        <taxon>Fungi</taxon>
        <taxon>Dikarya</taxon>
        <taxon>Basidiomycota</taxon>
        <taxon>Ustilaginomycotina</taxon>
        <taxon>Exobasidiomycetes</taxon>
        <taxon>Georgefischeriales</taxon>
        <taxon>Tilletiariaceae</taxon>
        <taxon>Tilletiaria</taxon>
    </lineage>
</organism>
<feature type="region of interest" description="Disordered" evidence="1">
    <location>
        <begin position="250"/>
        <end position="292"/>
    </location>
</feature>
<keyword evidence="2" id="KW-1133">Transmembrane helix</keyword>
<dbReference type="Proteomes" id="UP000027361">
    <property type="component" value="Unassembled WGS sequence"/>
</dbReference>
<comment type="caution">
    <text evidence="4">The sequence shown here is derived from an EMBL/GenBank/DDBJ whole genome shotgun (WGS) entry which is preliminary data.</text>
</comment>
<keyword evidence="5" id="KW-1185">Reference proteome</keyword>
<evidence type="ECO:0000256" key="2">
    <source>
        <dbReference type="SAM" id="Phobius"/>
    </source>
</evidence>
<keyword evidence="2" id="KW-0812">Transmembrane</keyword>
<dbReference type="SMART" id="SM00128">
    <property type="entry name" value="IPPc"/>
    <property type="match status" value="1"/>
</dbReference>
<proteinExistence type="predicted"/>
<dbReference type="InterPro" id="IPR036691">
    <property type="entry name" value="Endo/exonu/phosph_ase_sf"/>
</dbReference>
<keyword evidence="2" id="KW-0472">Membrane</keyword>
<feature type="domain" description="Inositol polyphosphate-related phosphatase" evidence="3">
    <location>
        <begin position="10"/>
        <end position="489"/>
    </location>
</feature>
<dbReference type="GeneID" id="25263279"/>
<dbReference type="STRING" id="1037660.A0A066VZ78"/>
<feature type="region of interest" description="Disordered" evidence="1">
    <location>
        <begin position="391"/>
        <end position="421"/>
    </location>
</feature>
<reference evidence="4 5" key="1">
    <citation type="submission" date="2014-05" db="EMBL/GenBank/DDBJ databases">
        <title>Draft genome sequence of a rare smut relative, Tilletiaria anomala UBC 951.</title>
        <authorList>
            <consortium name="DOE Joint Genome Institute"/>
            <person name="Toome M."/>
            <person name="Kuo A."/>
            <person name="Henrissat B."/>
            <person name="Lipzen A."/>
            <person name="Tritt A."/>
            <person name="Yoshinaga Y."/>
            <person name="Zane M."/>
            <person name="Barry K."/>
            <person name="Grigoriev I.V."/>
            <person name="Spatafora J.W."/>
            <person name="Aimea M.C."/>
        </authorList>
    </citation>
    <scope>NUCLEOTIDE SEQUENCE [LARGE SCALE GENOMIC DNA]</scope>
    <source>
        <strain evidence="4 5">UBC 951</strain>
    </source>
</reference>
<dbReference type="OrthoDB" id="62798at2759"/>
<evidence type="ECO:0000313" key="4">
    <source>
        <dbReference type="EMBL" id="KDN44124.1"/>
    </source>
</evidence>
<dbReference type="GO" id="GO:0004439">
    <property type="term" value="F:phosphatidylinositol-4,5-bisphosphate 5-phosphatase activity"/>
    <property type="evidence" value="ECO:0007669"/>
    <property type="project" value="TreeGrafter"/>
</dbReference>
<feature type="transmembrane region" description="Helical" evidence="2">
    <location>
        <begin position="528"/>
        <end position="558"/>
    </location>
</feature>
<dbReference type="Gene3D" id="3.60.10.10">
    <property type="entry name" value="Endonuclease/exonuclease/phosphatase"/>
    <property type="match status" value="1"/>
</dbReference>
<evidence type="ECO:0000256" key="1">
    <source>
        <dbReference type="SAM" id="MobiDB-lite"/>
    </source>
</evidence>
<dbReference type="OMA" id="HRYPGWT"/>
<dbReference type="HOGENOM" id="CLU_025224_0_0_1"/>
<dbReference type="SUPFAM" id="SSF56219">
    <property type="entry name" value="DNase I-like"/>
    <property type="match status" value="1"/>
</dbReference>
<dbReference type="AlphaFoldDB" id="A0A066VZ78"/>
<dbReference type="InterPro" id="IPR046985">
    <property type="entry name" value="IP5"/>
</dbReference>
<sequence>MALNAHMGPYSLRVQIGTFNYNLRGSSQYDTPDLQPWLIPTVEEDPDSGYSTTGGPRDAPDIFAVGFQELMPLHMGFLGTGSLFSTGNSSSSDEEGGGAAGQVLRDTDTEIRRAVRPHSAVVSGDGLYPPGGGPEGYTLIARENLVGLALFVYARERSGIVGRVREVRTNRAGTGIFNLLGNKGAVGVRVVLEGSPNVQGTGKKDAEQVLTFVCAHLAAHDHNIARRNTDWKNIVRRLVFPPDSVVPLPSLQQNISSEREKPGPVDLDKLKSQYSEKGGSKSKSRPARPLDDREHTLYDSSHLFVFGDLNYRIAVGIPPHPALASSSAGSKSTAPLKKSDVAFKVVMEEWETLAAYDQLSTERLGGRVFHGLTESPLGGAKFGPTYKYKVDKSNKKAQGGKRKSSNSTGAGAARKPKSTLADVGMLSKKRIPGWTDRVLWRSWADGKDELQPKSAGNVDVELYRSIMTYTHSDHKPVTALLRLPALPMNGDSSSSSAPLIVYKPPYMTDASWRTKRALGTLLDRQVGFIWTALITAGAGNLVAGLLELAVVAVVSIWWMQRGSGQGGNDLAYWMGRLGGSP</sequence>
<name>A0A066VZ78_TILAU</name>
<dbReference type="InParanoid" id="A0A066VZ78"/>
<protein>
    <submittedName>
        <fullName evidence="4">DNase I-like protein</fullName>
    </submittedName>
</protein>
<dbReference type="EMBL" id="JMSN01000054">
    <property type="protein sequence ID" value="KDN44124.1"/>
    <property type="molecule type" value="Genomic_DNA"/>
</dbReference>